<accession>A0A374P8T9</accession>
<comment type="caution">
    <text evidence="1">The sequence shown here is derived from an EMBL/GenBank/DDBJ whole genome shotgun (WGS) entry which is preliminary data.</text>
</comment>
<reference evidence="1 2" key="1">
    <citation type="submission" date="2018-08" db="EMBL/GenBank/DDBJ databases">
        <title>A genome reference for cultivated species of the human gut microbiota.</title>
        <authorList>
            <person name="Zou Y."/>
            <person name="Xue W."/>
            <person name="Luo G."/>
        </authorList>
    </citation>
    <scope>NUCLEOTIDE SEQUENCE [LARGE SCALE GENOMIC DNA]</scope>
    <source>
        <strain evidence="1 2">TM09-12</strain>
    </source>
</reference>
<name>A0A374P8T9_9FIRM</name>
<gene>
    <name evidence="1" type="ORF">DXD79_10380</name>
</gene>
<proteinExistence type="predicted"/>
<sequence length="71" mass="8420">MKRTDRSIKQKTAESILDYWYTLEFLSQDALPSLTYEEKQKNKDALKAPLAYERLRDFMRASWIAFAKSVI</sequence>
<protein>
    <submittedName>
        <fullName evidence="1">Uncharacterized protein</fullName>
    </submittedName>
</protein>
<evidence type="ECO:0000313" key="2">
    <source>
        <dbReference type="Proteomes" id="UP000263014"/>
    </source>
</evidence>
<organism evidence="1 2">
    <name type="scientific">Hungatella hathewayi</name>
    <dbReference type="NCBI Taxonomy" id="154046"/>
    <lineage>
        <taxon>Bacteria</taxon>
        <taxon>Bacillati</taxon>
        <taxon>Bacillota</taxon>
        <taxon>Clostridia</taxon>
        <taxon>Lachnospirales</taxon>
        <taxon>Lachnospiraceae</taxon>
        <taxon>Hungatella</taxon>
    </lineage>
</organism>
<dbReference type="Proteomes" id="UP000263014">
    <property type="component" value="Unassembled WGS sequence"/>
</dbReference>
<evidence type="ECO:0000313" key="1">
    <source>
        <dbReference type="EMBL" id="RGJ05297.1"/>
    </source>
</evidence>
<dbReference type="EMBL" id="QSON01000004">
    <property type="protein sequence ID" value="RGJ05297.1"/>
    <property type="molecule type" value="Genomic_DNA"/>
</dbReference>
<dbReference type="AlphaFoldDB" id="A0A374P8T9"/>